<dbReference type="GeneID" id="17088740"/>
<proteinExistence type="predicted"/>
<dbReference type="AlphaFoldDB" id="M2X0V3"/>
<reference evidence="3" key="1">
    <citation type="journal article" date="2013" name="Science">
        <title>Gene transfer from bacteria and archaea facilitated evolution of an extremophilic eukaryote.</title>
        <authorList>
            <person name="Schonknecht G."/>
            <person name="Chen W.H."/>
            <person name="Ternes C.M."/>
            <person name="Barbier G.G."/>
            <person name="Shrestha R.P."/>
            <person name="Stanke M."/>
            <person name="Brautigam A."/>
            <person name="Baker B.J."/>
            <person name="Banfield J.F."/>
            <person name="Garavito R.M."/>
            <person name="Carr K."/>
            <person name="Wilkerson C."/>
            <person name="Rensing S.A."/>
            <person name="Gagneul D."/>
            <person name="Dickenson N.E."/>
            <person name="Oesterhelt C."/>
            <person name="Lercher M.J."/>
            <person name="Weber A.P."/>
        </authorList>
    </citation>
    <scope>NUCLEOTIDE SEQUENCE [LARGE SCALE GENOMIC DNA]</scope>
    <source>
        <strain evidence="3">074W</strain>
    </source>
</reference>
<dbReference type="OrthoDB" id="6624at2759"/>
<dbReference type="PANTHER" id="PTHR36220:SF1">
    <property type="entry name" value="GAMMA TUBULIN COMPLEX COMPONENT C-TERMINAL DOMAIN-CONTAINING PROTEIN"/>
    <property type="match status" value="1"/>
</dbReference>
<dbReference type="SMART" id="SM00191">
    <property type="entry name" value="Int_alpha"/>
    <property type="match status" value="5"/>
</dbReference>
<keyword evidence="1" id="KW-0732">Signal</keyword>
<dbReference type="Proteomes" id="UP000030680">
    <property type="component" value="Unassembled WGS sequence"/>
</dbReference>
<dbReference type="Gramene" id="EME29980">
    <property type="protein sequence ID" value="EME29980"/>
    <property type="gene ID" value="Gasu_27620"/>
</dbReference>
<dbReference type="InterPro" id="IPR013519">
    <property type="entry name" value="Int_alpha_beta-p"/>
</dbReference>
<evidence type="ECO:0000313" key="3">
    <source>
        <dbReference type="Proteomes" id="UP000030680"/>
    </source>
</evidence>
<protein>
    <submittedName>
        <fullName evidence="2">Uncharacterized protein</fullName>
    </submittedName>
</protein>
<evidence type="ECO:0000313" key="2">
    <source>
        <dbReference type="EMBL" id="EME29980.1"/>
    </source>
</evidence>
<dbReference type="EMBL" id="KB454504">
    <property type="protein sequence ID" value="EME29980.1"/>
    <property type="molecule type" value="Genomic_DNA"/>
</dbReference>
<dbReference type="KEGG" id="gsl:Gasu_27620"/>
<evidence type="ECO:0000256" key="1">
    <source>
        <dbReference type="SAM" id="SignalP"/>
    </source>
</evidence>
<keyword evidence="3" id="KW-1185">Reference proteome</keyword>
<gene>
    <name evidence="2" type="ORF">Gasu_27620</name>
</gene>
<organism evidence="2 3">
    <name type="scientific">Galdieria sulphuraria</name>
    <name type="common">Red alga</name>
    <dbReference type="NCBI Taxonomy" id="130081"/>
    <lineage>
        <taxon>Eukaryota</taxon>
        <taxon>Rhodophyta</taxon>
        <taxon>Bangiophyceae</taxon>
        <taxon>Galdieriales</taxon>
        <taxon>Galdieriaceae</taxon>
        <taxon>Galdieria</taxon>
    </lineage>
</organism>
<sequence length="495" mass="56131">MDKKSFWFLWIAFLATVSANPAVLLEDNALAESGRKSTVSGFELKGEDVAPNFGLFESSCPGRFGFSIATDSSEKNKSGLVAIGVPGRDAVLILEPKGDTSQGRVFANNWIVDVDLHSEETRSCYQQKEHFGTAVALWGNWIAISSVVKGRIDIYEKSRDGTRWDNKGHIDGTIIEGWNEDSEYGKRLIWFCKEDNLFLLISAPKWYCPIRHTFFRWLFGRSYARHHCGCVFMYKYIIGTNSWKHIQTINPPQEWSVEASVSLSWISFGEAVSLWNDSYFAVGAPGTACWKYKDTIERRKRYCGSVFIYKWEKEKLNYHMEVQPHDMEGGDAFGSSLVSLYPFSLAVGAPRQDCYDGHLAKSSCGAVYLIDGTQDILSARLKNIQRYKPDVQLGSFDLFGFAVEAPENGNFLLVSAPGSWHERGTVFLLKRARGSFAWTEKNLSMSRCLWKESRPFSNLGWQIRLINYGEQYWLLAGAPFARFQEGSVYIVPFLD</sequence>
<name>M2X0V3_GALSU</name>
<dbReference type="InterPro" id="IPR028994">
    <property type="entry name" value="Integrin_alpha_N"/>
</dbReference>
<dbReference type="RefSeq" id="XP_005706500.1">
    <property type="nucleotide sequence ID" value="XM_005706443.1"/>
</dbReference>
<accession>M2X0V3</accession>
<feature type="signal peptide" evidence="1">
    <location>
        <begin position="1"/>
        <end position="19"/>
    </location>
</feature>
<feature type="chain" id="PRO_5004028847" evidence="1">
    <location>
        <begin position="20"/>
        <end position="495"/>
    </location>
</feature>
<dbReference type="PANTHER" id="PTHR36220">
    <property type="entry name" value="UNNAMED PRODUCT"/>
    <property type="match status" value="1"/>
</dbReference>
<dbReference type="Gene3D" id="2.130.10.130">
    <property type="entry name" value="Integrin alpha, N-terminal"/>
    <property type="match status" value="1"/>
</dbReference>